<accession>A0AAN9FH69</accession>
<evidence type="ECO:0000313" key="2">
    <source>
        <dbReference type="EMBL" id="KAK7274336.1"/>
    </source>
</evidence>
<name>A0AAN9FH69_CROPI</name>
<reference evidence="2 3" key="1">
    <citation type="submission" date="2024-01" db="EMBL/GenBank/DDBJ databases">
        <title>The genomes of 5 underutilized Papilionoideae crops provide insights into root nodulation and disease resistanc.</title>
        <authorList>
            <person name="Yuan L."/>
        </authorList>
    </citation>
    <scope>NUCLEOTIDE SEQUENCE [LARGE SCALE GENOMIC DNA]</scope>
    <source>
        <strain evidence="2">ZHUSHIDOU_FW_LH</strain>
        <tissue evidence="2">Leaf</tissue>
    </source>
</reference>
<proteinExistence type="predicted"/>
<protein>
    <submittedName>
        <fullName evidence="2">Uncharacterized protein</fullName>
    </submittedName>
</protein>
<evidence type="ECO:0000313" key="3">
    <source>
        <dbReference type="Proteomes" id="UP001372338"/>
    </source>
</evidence>
<feature type="region of interest" description="Disordered" evidence="1">
    <location>
        <begin position="31"/>
        <end position="78"/>
    </location>
</feature>
<comment type="caution">
    <text evidence="2">The sequence shown here is derived from an EMBL/GenBank/DDBJ whole genome shotgun (WGS) entry which is preliminary data.</text>
</comment>
<keyword evidence="3" id="KW-1185">Reference proteome</keyword>
<organism evidence="2 3">
    <name type="scientific">Crotalaria pallida</name>
    <name type="common">Smooth rattlebox</name>
    <name type="synonym">Crotalaria striata</name>
    <dbReference type="NCBI Taxonomy" id="3830"/>
    <lineage>
        <taxon>Eukaryota</taxon>
        <taxon>Viridiplantae</taxon>
        <taxon>Streptophyta</taxon>
        <taxon>Embryophyta</taxon>
        <taxon>Tracheophyta</taxon>
        <taxon>Spermatophyta</taxon>
        <taxon>Magnoliopsida</taxon>
        <taxon>eudicotyledons</taxon>
        <taxon>Gunneridae</taxon>
        <taxon>Pentapetalae</taxon>
        <taxon>rosids</taxon>
        <taxon>fabids</taxon>
        <taxon>Fabales</taxon>
        <taxon>Fabaceae</taxon>
        <taxon>Papilionoideae</taxon>
        <taxon>50 kb inversion clade</taxon>
        <taxon>genistoids sensu lato</taxon>
        <taxon>core genistoids</taxon>
        <taxon>Crotalarieae</taxon>
        <taxon>Crotalaria</taxon>
    </lineage>
</organism>
<sequence>MPTVDCQACDHRTHQHRGTAELISLACDRRTPAPPLSTLTTPLATPAPPLTTHNLDAHHAARDPLTQPPRVHGQPPPGNCSISHLLIC</sequence>
<dbReference type="AlphaFoldDB" id="A0AAN9FH69"/>
<evidence type="ECO:0000256" key="1">
    <source>
        <dbReference type="SAM" id="MobiDB-lite"/>
    </source>
</evidence>
<dbReference type="Proteomes" id="UP001372338">
    <property type="component" value="Unassembled WGS sequence"/>
</dbReference>
<dbReference type="EMBL" id="JAYWIO010000003">
    <property type="protein sequence ID" value="KAK7274336.1"/>
    <property type="molecule type" value="Genomic_DNA"/>
</dbReference>
<gene>
    <name evidence="2" type="ORF">RIF29_15421</name>
</gene>